<evidence type="ECO:0000256" key="1">
    <source>
        <dbReference type="SAM" id="MobiDB-lite"/>
    </source>
</evidence>
<dbReference type="OrthoDB" id="9909019at2759"/>
<evidence type="ECO:0000313" key="3">
    <source>
        <dbReference type="Proteomes" id="UP001143981"/>
    </source>
</evidence>
<name>A0A9W7Y9W2_9FUNG</name>
<proteinExistence type="predicted"/>
<comment type="caution">
    <text evidence="2">The sequence shown here is derived from an EMBL/GenBank/DDBJ whole genome shotgun (WGS) entry which is preliminary data.</text>
</comment>
<protein>
    <submittedName>
        <fullName evidence="2">Uncharacterized protein</fullName>
    </submittedName>
</protein>
<accession>A0A9W7Y9W2</accession>
<feature type="region of interest" description="Disordered" evidence="1">
    <location>
        <begin position="15"/>
        <end position="58"/>
    </location>
</feature>
<keyword evidence="3" id="KW-1185">Reference proteome</keyword>
<sequence>MAPDVPPRLRPKAARLLGLASPNGSDQCEEAPECSARRSFGSISDGGDEDDSSGQAGSDHVLLLTPVSLRSVDSSESRVRSGTTWVPDWPEPDDEYVEAMMQRRPVVWYPGRDACRTVGRAGIDDPLTVWHQPAVLPRMAGIPPDATNAWRRRHGLQWPLDPLLVAQWMVALTLSAGYAAFVRPLSVLALADNAANPVLRVLDVIGTVSIVAALALSLATSAVDPQAPETLARDVPRNLYFQQQWGAPAIDPLTRPVYRACLQAH</sequence>
<organism evidence="2 3">
    <name type="scientific">Coemansia biformis</name>
    <dbReference type="NCBI Taxonomy" id="1286918"/>
    <lineage>
        <taxon>Eukaryota</taxon>
        <taxon>Fungi</taxon>
        <taxon>Fungi incertae sedis</taxon>
        <taxon>Zoopagomycota</taxon>
        <taxon>Kickxellomycotina</taxon>
        <taxon>Kickxellomycetes</taxon>
        <taxon>Kickxellales</taxon>
        <taxon>Kickxellaceae</taxon>
        <taxon>Coemansia</taxon>
    </lineage>
</organism>
<dbReference type="Proteomes" id="UP001143981">
    <property type="component" value="Unassembled WGS sequence"/>
</dbReference>
<reference evidence="2" key="1">
    <citation type="submission" date="2022-07" db="EMBL/GenBank/DDBJ databases">
        <title>Phylogenomic reconstructions and comparative analyses of Kickxellomycotina fungi.</title>
        <authorList>
            <person name="Reynolds N.K."/>
            <person name="Stajich J.E."/>
            <person name="Barry K."/>
            <person name="Grigoriev I.V."/>
            <person name="Crous P."/>
            <person name="Smith M.E."/>
        </authorList>
    </citation>
    <scope>NUCLEOTIDE SEQUENCE</scope>
    <source>
        <strain evidence="2">BCRC 34381</strain>
    </source>
</reference>
<dbReference type="EMBL" id="JANBOI010000908">
    <property type="protein sequence ID" value="KAJ1728055.1"/>
    <property type="molecule type" value="Genomic_DNA"/>
</dbReference>
<dbReference type="AlphaFoldDB" id="A0A9W7Y9W2"/>
<gene>
    <name evidence="2" type="ORF">LPJ61_004244</name>
</gene>
<evidence type="ECO:0000313" key="2">
    <source>
        <dbReference type="EMBL" id="KAJ1728055.1"/>
    </source>
</evidence>